<accession>A0A1H0QF16</accession>
<feature type="region of interest" description="Disordered" evidence="1">
    <location>
        <begin position="1"/>
        <end position="94"/>
    </location>
</feature>
<evidence type="ECO:0000313" key="3">
    <source>
        <dbReference type="Proteomes" id="UP000199317"/>
    </source>
</evidence>
<feature type="compositionally biased region" description="Low complexity" evidence="1">
    <location>
        <begin position="27"/>
        <end position="38"/>
    </location>
</feature>
<gene>
    <name evidence="2" type="ORF">SAMN04489708_10881</name>
</gene>
<name>A0A1H0QF16_9BURK</name>
<feature type="compositionally biased region" description="Basic and acidic residues" evidence="1">
    <location>
        <begin position="388"/>
        <end position="401"/>
    </location>
</feature>
<keyword evidence="3" id="KW-1185">Reference proteome</keyword>
<organism evidence="2 3">
    <name type="scientific">Paracidovorax cattleyae</name>
    <dbReference type="NCBI Taxonomy" id="80868"/>
    <lineage>
        <taxon>Bacteria</taxon>
        <taxon>Pseudomonadati</taxon>
        <taxon>Pseudomonadota</taxon>
        <taxon>Betaproteobacteria</taxon>
        <taxon>Burkholderiales</taxon>
        <taxon>Comamonadaceae</taxon>
        <taxon>Paracidovorax</taxon>
    </lineage>
</organism>
<feature type="compositionally biased region" description="Low complexity" evidence="1">
    <location>
        <begin position="418"/>
        <end position="436"/>
    </location>
</feature>
<reference evidence="3" key="1">
    <citation type="submission" date="2016-10" db="EMBL/GenBank/DDBJ databases">
        <authorList>
            <person name="Varghese N."/>
            <person name="Submissions S."/>
        </authorList>
    </citation>
    <scope>NUCLEOTIDE SEQUENCE [LARGE SCALE GENOMIC DNA]</scope>
    <source>
        <strain evidence="3">DSM 17101</strain>
    </source>
</reference>
<evidence type="ECO:0000313" key="2">
    <source>
        <dbReference type="EMBL" id="SDP15991.1"/>
    </source>
</evidence>
<proteinExistence type="predicted"/>
<feature type="compositionally biased region" description="Low complexity" evidence="1">
    <location>
        <begin position="59"/>
        <end position="81"/>
    </location>
</feature>
<sequence>MSSGNVNRRDRPAAHVRPLETPQPQEGAAGASSSSRPAAGGGSGGSATAALDEPRLRSRAASGAVPAESAAARPRAAVPRAHIPETEQSRPPARPANAIIQEAVDHLNIFFARRSQLDLPRDAAEVRRLSAPAFEQARQGLDALARLNRQQKREAIQRRIPAFLEQQRTYAANGMVRTQEILPRRRALDRDMAQVDALRLGLPGQKAAWERFKQGLEEDIASLEPYVEALRQTQQNYSSQAVLKVIPQAENYLELARLGLAQATAFSLSAGQALVTTGVQRLEQAVFANAPPFLVSQIPAKPAISIESICEIGIIERQDYSEFLMKLERQTQGNIALIMSYLPPGQDLTESSEGHAALELAHALSQFRARYEALPKEGETQESSAAPAKEREAAEAAEGPRRASSHRGGRTRVSAKQRPAAGAARRPIASASGPARTSDAGTSAPAPQLSPHAAAVIELVRERLREFSAPPARPAGARLDFADLGAALRKDARHITEALAGGMDPLALTARMRSALVDWLGEPDVWAARWEQLQSLPATEVDAGVESLREQVGARIREVGALHDELRTQACDLIKRYAFPQAGHLARLFELEEAVLRDVPRRLPSEGDTEDGRGRLFEVRVDLRPFSDGRAADPLFVHFHTREPVAAQALRTIGHVDLDAVHIKTAEQVGWGANWERLNGALLGPVHRGSLSARVLAELQARMVTP</sequence>
<protein>
    <submittedName>
        <fullName evidence="2">Uncharacterized protein</fullName>
    </submittedName>
</protein>
<dbReference type="Proteomes" id="UP000199317">
    <property type="component" value="Unassembled WGS sequence"/>
</dbReference>
<dbReference type="AlphaFoldDB" id="A0A1H0QF16"/>
<feature type="compositionally biased region" description="Basic residues" evidence="1">
    <location>
        <begin position="403"/>
        <end position="415"/>
    </location>
</feature>
<dbReference type="EMBL" id="FNJL01000008">
    <property type="protein sequence ID" value="SDP15991.1"/>
    <property type="molecule type" value="Genomic_DNA"/>
</dbReference>
<feature type="region of interest" description="Disordered" evidence="1">
    <location>
        <begin position="375"/>
        <end position="449"/>
    </location>
</feature>
<evidence type="ECO:0000256" key="1">
    <source>
        <dbReference type="SAM" id="MobiDB-lite"/>
    </source>
</evidence>